<keyword evidence="3" id="KW-1185">Reference proteome</keyword>
<dbReference type="EMBL" id="OX465080">
    <property type="protein sequence ID" value="CAI9278861.1"/>
    <property type="molecule type" value="Genomic_DNA"/>
</dbReference>
<gene>
    <name evidence="2" type="ORF">LSALG_LOCUS18694</name>
</gene>
<dbReference type="AlphaFoldDB" id="A0AA36E0Z9"/>
<evidence type="ECO:0000313" key="3">
    <source>
        <dbReference type="Proteomes" id="UP001177003"/>
    </source>
</evidence>
<accession>A0AA36E0Z9</accession>
<reference evidence="2" key="1">
    <citation type="submission" date="2023-04" db="EMBL/GenBank/DDBJ databases">
        <authorList>
            <person name="Vijverberg K."/>
            <person name="Xiong W."/>
            <person name="Schranz E."/>
        </authorList>
    </citation>
    <scope>NUCLEOTIDE SEQUENCE</scope>
</reference>
<protein>
    <submittedName>
        <fullName evidence="2">Uncharacterized protein</fullName>
    </submittedName>
</protein>
<sequence length="159" mass="17468">MLSLDLPQNMSIEPWISPLVRLFVWDGFLQIWAFTYLSPVADVCGAQGVPGHCSALDKSGSFFGRTSITKSSVGESIKRPCSNDLSFEVSSKRPYPSNQSFPSVSNVNPQPTTTPITNVELKDLPKDPGDTSSLTLKAAIDVSGKRTRLRWGKQYAWCI</sequence>
<feature type="region of interest" description="Disordered" evidence="1">
    <location>
        <begin position="89"/>
        <end position="118"/>
    </location>
</feature>
<organism evidence="2 3">
    <name type="scientific">Lactuca saligna</name>
    <name type="common">Willowleaf lettuce</name>
    <dbReference type="NCBI Taxonomy" id="75948"/>
    <lineage>
        <taxon>Eukaryota</taxon>
        <taxon>Viridiplantae</taxon>
        <taxon>Streptophyta</taxon>
        <taxon>Embryophyta</taxon>
        <taxon>Tracheophyta</taxon>
        <taxon>Spermatophyta</taxon>
        <taxon>Magnoliopsida</taxon>
        <taxon>eudicotyledons</taxon>
        <taxon>Gunneridae</taxon>
        <taxon>Pentapetalae</taxon>
        <taxon>asterids</taxon>
        <taxon>campanulids</taxon>
        <taxon>Asterales</taxon>
        <taxon>Asteraceae</taxon>
        <taxon>Cichorioideae</taxon>
        <taxon>Cichorieae</taxon>
        <taxon>Lactucinae</taxon>
        <taxon>Lactuca</taxon>
    </lineage>
</organism>
<proteinExistence type="predicted"/>
<name>A0AA36E0Z9_LACSI</name>
<feature type="compositionally biased region" description="Polar residues" evidence="1">
    <location>
        <begin position="96"/>
        <end position="117"/>
    </location>
</feature>
<evidence type="ECO:0000313" key="2">
    <source>
        <dbReference type="EMBL" id="CAI9278861.1"/>
    </source>
</evidence>
<dbReference type="Proteomes" id="UP001177003">
    <property type="component" value="Chromosome 4"/>
</dbReference>
<evidence type="ECO:0000256" key="1">
    <source>
        <dbReference type="SAM" id="MobiDB-lite"/>
    </source>
</evidence>